<evidence type="ECO:0000256" key="1">
    <source>
        <dbReference type="SAM" id="Phobius"/>
    </source>
</evidence>
<feature type="transmembrane region" description="Helical" evidence="1">
    <location>
        <begin position="376"/>
        <end position="394"/>
    </location>
</feature>
<feature type="transmembrane region" description="Helical" evidence="1">
    <location>
        <begin position="220"/>
        <end position="239"/>
    </location>
</feature>
<keyword evidence="1" id="KW-0812">Transmembrane</keyword>
<dbReference type="AlphaFoldDB" id="A0A317JLN1"/>
<keyword evidence="1" id="KW-0472">Membrane</keyword>
<proteinExistence type="predicted"/>
<feature type="transmembrane region" description="Helical" evidence="1">
    <location>
        <begin position="344"/>
        <end position="364"/>
    </location>
</feature>
<dbReference type="EMBL" id="PSRQ01000062">
    <property type="protein sequence ID" value="PWU22488.1"/>
    <property type="molecule type" value="Genomic_DNA"/>
</dbReference>
<keyword evidence="1" id="KW-1133">Transmembrane helix</keyword>
<feature type="non-terminal residue" evidence="2">
    <location>
        <position position="537"/>
    </location>
</feature>
<feature type="transmembrane region" description="Helical" evidence="1">
    <location>
        <begin position="96"/>
        <end position="118"/>
    </location>
</feature>
<evidence type="ECO:0000313" key="2">
    <source>
        <dbReference type="EMBL" id="PWU22488.1"/>
    </source>
</evidence>
<feature type="transmembrane region" description="Helical" evidence="1">
    <location>
        <begin position="400"/>
        <end position="421"/>
    </location>
</feature>
<feature type="transmembrane region" description="Helical" evidence="1">
    <location>
        <begin position="315"/>
        <end position="338"/>
    </location>
</feature>
<evidence type="ECO:0008006" key="4">
    <source>
        <dbReference type="Google" id="ProtNLM"/>
    </source>
</evidence>
<reference evidence="2 3" key="1">
    <citation type="submission" date="2018-02" db="EMBL/GenBank/DDBJ databases">
        <title>Genomic Reconstructions from Amazon Rainforest and Pasture Soil Reveal Novel Insights into the Physiology of Candidate Phyla in Tropical Sites.</title>
        <authorList>
            <person name="Kroeger M.E."/>
            <person name="Delmont T."/>
            <person name="Eren A.M."/>
            <person name="Guo J."/>
            <person name="Meyer K.M."/>
            <person name="Khan K."/>
            <person name="Rodrigues J.L.M."/>
            <person name="Bohannan B.J.M."/>
            <person name="Tringe S."/>
            <person name="Borges C.D."/>
            <person name="Tiedje J."/>
            <person name="Tsai S.M."/>
            <person name="Nusslein K."/>
        </authorList>
    </citation>
    <scope>NUCLEOTIDE SEQUENCE [LARGE SCALE GENOMIC DNA]</scope>
    <source>
        <strain evidence="2">Amazon FNV 2010 28 9</strain>
    </source>
</reference>
<sequence length="537" mass="60880">MRSILVPKLKTLLVLSILIFLCNLVLKSVFIASIPPILTNDEAYYATEAQAIIASGSDVSGTWHPWQLAPANPLYSELTGTLYIPGFLLFPHHTQIAMKVVPILFGSLLPIVLGLIVYKFFKRKVFFVTTALIATCNPWIFQFSRMSFDSFPGIFFYFLGIVGILYLKGWKVLLACIPFFLGFYQYQGYKPLLVPLVLLTVVCVMWKENGGDLRRSLMKYVPHLMLLGVCCALVGIYSIRLPHLLSSSRIGEFAINTAALGQTVTTNRRVSFANPFTLFFENKPFTLINELKRRFVASFDLAWLFEHRNDTVDTFAVTAFGFLYEIDFLLILYVISQLPLQKNWRLLLCFFGGLIVFGTLANVLKDEQLWLTFRGGFTIIGFVLVASIGFGLILQLKKKFVSLALIGCYALFVGSFFYQYFFRYPLLATKDFFFYNRVVANYIERQPNRPIVIFTQTPKILFDDILAYNHLITQQTLPALHIAYQQQKFGLNMIQLQEGCFDPRLVATESGTTVLVDYRVSPCPSSNPLATASAKPV</sequence>
<comment type="caution">
    <text evidence="2">The sequence shown here is derived from an EMBL/GenBank/DDBJ whole genome shotgun (WGS) entry which is preliminary data.</text>
</comment>
<protein>
    <recommendedName>
        <fullName evidence="4">Glycosyltransferase RgtA/B/C/D-like domain-containing protein</fullName>
    </recommendedName>
</protein>
<dbReference type="Proteomes" id="UP000246104">
    <property type="component" value="Unassembled WGS sequence"/>
</dbReference>
<organism evidence="2 3">
    <name type="scientific">Candidatus Cerribacteria bacterium 'Amazon FNV 2010 28 9'</name>
    <dbReference type="NCBI Taxonomy" id="2081795"/>
    <lineage>
        <taxon>Bacteria</taxon>
        <taxon>Candidatus Cerribacteria</taxon>
    </lineage>
</organism>
<feature type="transmembrane region" description="Helical" evidence="1">
    <location>
        <begin position="12"/>
        <end position="34"/>
    </location>
</feature>
<feature type="transmembrane region" description="Helical" evidence="1">
    <location>
        <begin position="154"/>
        <end position="180"/>
    </location>
</feature>
<name>A0A317JLN1_9BACT</name>
<accession>A0A317JLN1</accession>
<feature type="transmembrane region" description="Helical" evidence="1">
    <location>
        <begin position="125"/>
        <end position="142"/>
    </location>
</feature>
<evidence type="ECO:0000313" key="3">
    <source>
        <dbReference type="Proteomes" id="UP000246104"/>
    </source>
</evidence>
<gene>
    <name evidence="2" type="ORF">C5B42_05735</name>
</gene>